<dbReference type="EMBL" id="JBHTBS010000002">
    <property type="protein sequence ID" value="MFC7336782.1"/>
    <property type="molecule type" value="Genomic_DNA"/>
</dbReference>
<comment type="caution">
    <text evidence="4">The sequence shown here is derived from an EMBL/GenBank/DDBJ whole genome shotgun (WGS) entry which is preliminary data.</text>
</comment>
<dbReference type="InterPro" id="IPR007431">
    <property type="entry name" value="ACP_PD"/>
</dbReference>
<evidence type="ECO:0000313" key="4">
    <source>
        <dbReference type="EMBL" id="MFC7336782.1"/>
    </source>
</evidence>
<gene>
    <name evidence="4" type="ORF">ACFQY0_06310</name>
</gene>
<dbReference type="Proteomes" id="UP001596472">
    <property type="component" value="Unassembled WGS sequence"/>
</dbReference>
<evidence type="ECO:0000256" key="3">
    <source>
        <dbReference type="ARBA" id="ARBA00023098"/>
    </source>
</evidence>
<evidence type="ECO:0000256" key="2">
    <source>
        <dbReference type="ARBA" id="ARBA00022801"/>
    </source>
</evidence>
<evidence type="ECO:0000313" key="5">
    <source>
        <dbReference type="Proteomes" id="UP001596472"/>
    </source>
</evidence>
<keyword evidence="5" id="KW-1185">Reference proteome</keyword>
<dbReference type="PIRSF" id="PIRSF011489">
    <property type="entry name" value="DUF479"/>
    <property type="match status" value="1"/>
</dbReference>
<dbReference type="PANTHER" id="PTHR38764:SF1">
    <property type="entry name" value="ACYL CARRIER PROTEIN PHOSPHODIESTERASE"/>
    <property type="match status" value="1"/>
</dbReference>
<protein>
    <submittedName>
        <fullName evidence="4">ACP phosphodiesterase</fullName>
    </submittedName>
</protein>
<keyword evidence="3" id="KW-0443">Lipid metabolism</keyword>
<dbReference type="Pfam" id="PF04336">
    <property type="entry name" value="ACP_PD"/>
    <property type="match status" value="1"/>
</dbReference>
<evidence type="ECO:0000256" key="1">
    <source>
        <dbReference type="ARBA" id="ARBA00022516"/>
    </source>
</evidence>
<keyword evidence="1" id="KW-0444">Lipid biosynthesis</keyword>
<keyword evidence="2" id="KW-0378">Hydrolase</keyword>
<proteinExistence type="predicted"/>
<dbReference type="PANTHER" id="PTHR38764">
    <property type="entry name" value="ACYL CARRIER PROTEIN PHOSPHODIESTERASE"/>
    <property type="match status" value="1"/>
</dbReference>
<dbReference type="RefSeq" id="WP_379710437.1">
    <property type="nucleotide sequence ID" value="NZ_JBHTBS010000002.1"/>
</dbReference>
<accession>A0ABW2L5I6</accession>
<sequence length="206" mass="23435">MPSLVLNYLAHLFLAENNAASRIGNLLGDFVTGRPEEIQLPPEIVAGIIRHRTIDRLTDDHPAVIAARDLFTDERRRFSNAILDICFDHFLANSWSQLHPLPLRDFLDQSYDDLRTHRKWLPASLSDTLDERIADDWLGHYATETGLQKVFNRVAERRPACAAVATAMIDFRANREVFESVFHTLIPDLRAQLVDLGPERLAVEAL</sequence>
<reference evidence="5" key="1">
    <citation type="journal article" date="2019" name="Int. J. Syst. Evol. Microbiol.">
        <title>The Global Catalogue of Microorganisms (GCM) 10K type strain sequencing project: providing services to taxonomists for standard genome sequencing and annotation.</title>
        <authorList>
            <consortium name="The Broad Institute Genomics Platform"/>
            <consortium name="The Broad Institute Genome Sequencing Center for Infectious Disease"/>
            <person name="Wu L."/>
            <person name="Ma J."/>
        </authorList>
    </citation>
    <scope>NUCLEOTIDE SEQUENCE [LARGE SCALE GENOMIC DNA]</scope>
    <source>
        <strain evidence="5">CGMCC 4.1467</strain>
    </source>
</reference>
<name>A0ABW2L5I6_9BACT</name>
<organism evidence="4 5">
    <name type="scientific">Haloferula chungangensis</name>
    <dbReference type="NCBI Taxonomy" id="1048331"/>
    <lineage>
        <taxon>Bacteria</taxon>
        <taxon>Pseudomonadati</taxon>
        <taxon>Verrucomicrobiota</taxon>
        <taxon>Verrucomicrobiia</taxon>
        <taxon>Verrucomicrobiales</taxon>
        <taxon>Verrucomicrobiaceae</taxon>
        <taxon>Haloferula</taxon>
    </lineage>
</organism>